<dbReference type="AlphaFoldDB" id="A0A1M4SVF0"/>
<sequence length="638" mass="69598">MLPELGQFALILALLVAALQAVLPLVGAWRRLPALMAVARPAAYMQLMLVGLAFAVLTHAFVTNDFSVRYVAENSNRLLPLIYRYTAVWGAHEGSLLLWALVLAIWTAAVARFSTALPLPVVARVLGVMGLVALGFLAFLLFTSNPFERLLPAAPDGRDLNPLLQDPGLIIHPPMLYAGYVGFSVPFAFAIAALLDGRLDAQWLRWARPWTNVAWAFLTVGIAIGSWWAYYELGWGGWWFWDPVENASFMPWLVGAALLHSQAVTEKRGSFASWTLLLAIAAFSLSLLGTFLVRSGVLTSVHAFAADPGRGLFVLIFLGLVVGGSLVLYALRAPQTAPRPFAAGSRETLLLINNLLLTTACAMVLLGTLYPLLADALALGKISVGPPYFALMFTVLMTPLVLLLPFGPLTRWQREQMTTPLRLLWPWAVLALGLGVLAFFLAPQGRWKTALGIAGAVWVGAGTLRFVWLRLRSSGRLTREMWGMTLAHLGIAVFLIGALLVEGLGRQHERAVKPGDTVALGDYRFRFEGVAPVRGPNYQADRATVQVLRADQPIATLYPEKRRYLAGGQVMTETGIARSLLGDAYVALGEPLGGDAWAMRLYVKPFVRWIWAGALLMALGGLVTATDRRFQPTRKEPA</sequence>
<dbReference type="Pfam" id="PF16327">
    <property type="entry name" value="CcmF_C"/>
    <property type="match status" value="1"/>
</dbReference>
<keyword evidence="4" id="KW-0997">Cell inner membrane</keyword>
<keyword evidence="14" id="KW-1185">Reference proteome</keyword>
<feature type="transmembrane region" description="Helical" evidence="10">
    <location>
        <begin position="424"/>
        <end position="443"/>
    </location>
</feature>
<evidence type="ECO:0000256" key="7">
    <source>
        <dbReference type="ARBA" id="ARBA00022989"/>
    </source>
</evidence>
<feature type="transmembrane region" description="Helical" evidence="10">
    <location>
        <begin position="312"/>
        <end position="331"/>
    </location>
</feature>
<feature type="transmembrane region" description="Helical" evidence="10">
    <location>
        <begin position="6"/>
        <end position="29"/>
    </location>
</feature>
<proteinExistence type="inferred from homology"/>
<evidence type="ECO:0000313" key="13">
    <source>
        <dbReference type="EMBL" id="SHE36178.1"/>
    </source>
</evidence>
<dbReference type="GO" id="GO:0015232">
    <property type="term" value="F:heme transmembrane transporter activity"/>
    <property type="evidence" value="ECO:0007669"/>
    <property type="project" value="InterPro"/>
</dbReference>
<name>A0A1M4SVF0_9GAMM</name>
<dbReference type="PRINTS" id="PR01411">
    <property type="entry name" value="CCMFBIOGNSIS"/>
</dbReference>
<dbReference type="Pfam" id="PF01578">
    <property type="entry name" value="Cytochrom_C_asm"/>
    <property type="match status" value="1"/>
</dbReference>
<dbReference type="Proteomes" id="UP000242857">
    <property type="component" value="Unassembled WGS sequence"/>
</dbReference>
<evidence type="ECO:0000256" key="2">
    <source>
        <dbReference type="ARBA" id="ARBA00009186"/>
    </source>
</evidence>
<evidence type="ECO:0000256" key="10">
    <source>
        <dbReference type="SAM" id="Phobius"/>
    </source>
</evidence>
<comment type="similarity">
    <text evidence="2">Belongs to the CcmF/CycK/Ccl1/NrfE/CcsA family.</text>
</comment>
<evidence type="ECO:0000313" key="14">
    <source>
        <dbReference type="Proteomes" id="UP000242857"/>
    </source>
</evidence>
<dbReference type="InterPro" id="IPR003567">
    <property type="entry name" value="Cyt_c_biogenesis"/>
</dbReference>
<dbReference type="GO" id="GO:0020037">
    <property type="term" value="F:heme binding"/>
    <property type="evidence" value="ECO:0007669"/>
    <property type="project" value="InterPro"/>
</dbReference>
<gene>
    <name evidence="13" type="ORF">SAMN02745204_00286</name>
</gene>
<feature type="domain" description="Cytochrome c assembly protein" evidence="11">
    <location>
        <begin position="89"/>
        <end position="295"/>
    </location>
</feature>
<evidence type="ECO:0000256" key="6">
    <source>
        <dbReference type="ARBA" id="ARBA00022748"/>
    </source>
</evidence>
<dbReference type="NCBIfam" id="NF007691">
    <property type="entry name" value="PRK10369.1"/>
    <property type="match status" value="1"/>
</dbReference>
<evidence type="ECO:0000256" key="4">
    <source>
        <dbReference type="ARBA" id="ARBA00022519"/>
    </source>
</evidence>
<dbReference type="PANTHER" id="PTHR43653:SF1">
    <property type="entry name" value="CYTOCHROME C-TYPE BIOGENESIS PROTEIN CCMF"/>
    <property type="match status" value="1"/>
</dbReference>
<feature type="transmembrane region" description="Helical" evidence="10">
    <location>
        <begin position="271"/>
        <end position="292"/>
    </location>
</feature>
<keyword evidence="3" id="KW-1003">Cell membrane</keyword>
<dbReference type="InterPro" id="IPR032523">
    <property type="entry name" value="CcmF_C"/>
</dbReference>
<dbReference type="InterPro" id="IPR002541">
    <property type="entry name" value="Cyt_c_assembly"/>
</dbReference>
<keyword evidence="6" id="KW-0201">Cytochrome c-type biogenesis</keyword>
<dbReference type="NCBIfam" id="TIGR00353">
    <property type="entry name" value="nrfE"/>
    <property type="match status" value="1"/>
</dbReference>
<dbReference type="RefSeq" id="WP_072754856.1">
    <property type="nucleotide sequence ID" value="NZ_FQUK01000003.1"/>
</dbReference>
<dbReference type="GO" id="GO:0005886">
    <property type="term" value="C:plasma membrane"/>
    <property type="evidence" value="ECO:0007669"/>
    <property type="project" value="UniProtKB-SubCell"/>
</dbReference>
<evidence type="ECO:0000256" key="8">
    <source>
        <dbReference type="ARBA" id="ARBA00023136"/>
    </source>
</evidence>
<comment type="function">
    <text evidence="9">Required for the biogenesis of c-type cytochromes. Possible subunit of a heme lyase.</text>
</comment>
<feature type="transmembrane region" description="Helical" evidence="10">
    <location>
        <begin position="121"/>
        <end position="142"/>
    </location>
</feature>
<keyword evidence="5 10" id="KW-0812">Transmembrane</keyword>
<feature type="transmembrane region" description="Helical" evidence="10">
    <location>
        <begin position="351"/>
        <end position="373"/>
    </location>
</feature>
<feature type="transmembrane region" description="Helical" evidence="10">
    <location>
        <begin position="209"/>
        <end position="231"/>
    </location>
</feature>
<feature type="transmembrane region" description="Helical" evidence="10">
    <location>
        <begin position="82"/>
        <end position="109"/>
    </location>
</feature>
<organism evidence="13 14">
    <name type="scientific">Thermomonas hydrothermalis</name>
    <dbReference type="NCBI Taxonomy" id="213588"/>
    <lineage>
        <taxon>Bacteria</taxon>
        <taxon>Pseudomonadati</taxon>
        <taxon>Pseudomonadota</taxon>
        <taxon>Gammaproteobacteria</taxon>
        <taxon>Lysobacterales</taxon>
        <taxon>Lysobacteraceae</taxon>
        <taxon>Thermomonas</taxon>
    </lineage>
</organism>
<feature type="transmembrane region" description="Helical" evidence="10">
    <location>
        <begin position="449"/>
        <end position="469"/>
    </location>
</feature>
<feature type="transmembrane region" description="Helical" evidence="10">
    <location>
        <begin position="41"/>
        <end position="62"/>
    </location>
</feature>
<feature type="domain" description="Cytochrome c-type biogenesis protein CcmF C-terminal" evidence="12">
    <location>
        <begin position="315"/>
        <end position="628"/>
    </location>
</feature>
<accession>A0A1M4SVF0</accession>
<keyword evidence="8 10" id="KW-0472">Membrane</keyword>
<dbReference type="STRING" id="213588.SAMN02745204_00286"/>
<reference evidence="14" key="1">
    <citation type="submission" date="2016-11" db="EMBL/GenBank/DDBJ databases">
        <authorList>
            <person name="Varghese N."/>
            <person name="Submissions S."/>
        </authorList>
    </citation>
    <scope>NUCLEOTIDE SEQUENCE [LARGE SCALE GENOMIC DNA]</scope>
    <source>
        <strain evidence="14">DSM 14834</strain>
    </source>
</reference>
<evidence type="ECO:0000256" key="1">
    <source>
        <dbReference type="ARBA" id="ARBA00004429"/>
    </source>
</evidence>
<dbReference type="OrthoDB" id="9761451at2"/>
<feature type="transmembrane region" description="Helical" evidence="10">
    <location>
        <begin position="481"/>
        <end position="501"/>
    </location>
</feature>
<evidence type="ECO:0000256" key="5">
    <source>
        <dbReference type="ARBA" id="ARBA00022692"/>
    </source>
</evidence>
<feature type="transmembrane region" description="Helical" evidence="10">
    <location>
        <begin position="385"/>
        <end position="404"/>
    </location>
</feature>
<evidence type="ECO:0000256" key="3">
    <source>
        <dbReference type="ARBA" id="ARBA00022475"/>
    </source>
</evidence>
<feature type="transmembrane region" description="Helical" evidence="10">
    <location>
        <begin position="237"/>
        <end position="259"/>
    </location>
</feature>
<dbReference type="GO" id="GO:0017004">
    <property type="term" value="P:cytochrome complex assembly"/>
    <property type="evidence" value="ECO:0007669"/>
    <property type="project" value="UniProtKB-KW"/>
</dbReference>
<evidence type="ECO:0000259" key="11">
    <source>
        <dbReference type="Pfam" id="PF01578"/>
    </source>
</evidence>
<feature type="transmembrane region" description="Helical" evidence="10">
    <location>
        <begin position="177"/>
        <end position="197"/>
    </location>
</feature>
<comment type="subcellular location">
    <subcellularLocation>
        <location evidence="1">Cell inner membrane</location>
        <topology evidence="1">Multi-pass membrane protein</topology>
    </subcellularLocation>
</comment>
<feature type="transmembrane region" description="Helical" evidence="10">
    <location>
        <begin position="606"/>
        <end position="625"/>
    </location>
</feature>
<evidence type="ECO:0000259" key="12">
    <source>
        <dbReference type="Pfam" id="PF16327"/>
    </source>
</evidence>
<protein>
    <submittedName>
        <fullName evidence="13">Cytochrome c-type biogenesis protein CcmF</fullName>
    </submittedName>
</protein>
<evidence type="ECO:0000256" key="9">
    <source>
        <dbReference type="ARBA" id="ARBA00037230"/>
    </source>
</evidence>
<dbReference type="PRINTS" id="PR01410">
    <property type="entry name" value="CCBIOGENESIS"/>
</dbReference>
<keyword evidence="7 10" id="KW-1133">Transmembrane helix</keyword>
<dbReference type="PANTHER" id="PTHR43653">
    <property type="entry name" value="CYTOCHROME C ASSEMBLY PROTEIN-RELATED"/>
    <property type="match status" value="1"/>
</dbReference>
<dbReference type="EMBL" id="FQUK01000003">
    <property type="protein sequence ID" value="SHE36178.1"/>
    <property type="molecule type" value="Genomic_DNA"/>
</dbReference>
<dbReference type="InterPro" id="IPR003568">
    <property type="entry name" value="Cyt_c_biogenesis_CcmF"/>
</dbReference>